<accession>A0A386K6S1</accession>
<sequence>MRVFSNWKWTEGSYFGKPIYEIRDHSNVDWYTLMDELDERQETWVVGIGPSGDVMWFTDGPVSGLYVPVDGGTVVVTDSFEFSDNWRGCTWDGKKFHAPEEVQKRTKEDIEQDLLKLMAELKGLE</sequence>
<protein>
    <submittedName>
        <fullName evidence="1">Uncharacterized protein</fullName>
    </submittedName>
</protein>
<dbReference type="Proteomes" id="UP000282066">
    <property type="component" value="Segment"/>
</dbReference>
<dbReference type="GeneID" id="55004909"/>
<organism evidence="1 2">
    <name type="scientific">Escherichia phage N30</name>
    <dbReference type="NCBI Taxonomy" id="2340719"/>
    <lineage>
        <taxon>Viruses</taxon>
        <taxon>Duplodnaviria</taxon>
        <taxon>Heunggongvirae</taxon>
        <taxon>Uroviricota</taxon>
        <taxon>Caudoviricetes</taxon>
        <taxon>Autographivirales</taxon>
        <taxon>Autotranscriptaviridae</taxon>
        <taxon>Studiervirinae</taxon>
        <taxon>Teseptimavirus</taxon>
        <taxon>Teseptimavirus N30</taxon>
    </lineage>
</organism>
<proteinExistence type="predicted"/>
<evidence type="ECO:0000313" key="2">
    <source>
        <dbReference type="Proteomes" id="UP000282066"/>
    </source>
</evidence>
<dbReference type="KEGG" id="vg:55004909"/>
<dbReference type="RefSeq" id="YP_009813805.1">
    <property type="nucleotide sequence ID" value="NC_048078.1"/>
</dbReference>
<reference evidence="1 2" key="1">
    <citation type="submission" date="2018-08" db="EMBL/GenBank/DDBJ databases">
        <title>Distribution characteristics of Escherichia coli phages in piglets intestinal isolated from Jiangsu and Anhui province.</title>
        <authorList>
            <person name="Lin Y."/>
            <person name="Zhou B."/>
            <person name="Luo J."/>
            <person name="Hua J."/>
            <person name="Zhang M."/>
        </authorList>
    </citation>
    <scope>NUCLEOTIDE SEQUENCE [LARGE SCALE GENOMIC DNA]</scope>
</reference>
<name>A0A386K6S1_9CAUD</name>
<evidence type="ECO:0000313" key="1">
    <source>
        <dbReference type="EMBL" id="AYD80164.1"/>
    </source>
</evidence>
<keyword evidence="2" id="KW-1185">Reference proteome</keyword>
<dbReference type="EMBL" id="MH717098">
    <property type="protein sequence ID" value="AYD80164.1"/>
    <property type="molecule type" value="Genomic_DNA"/>
</dbReference>